<evidence type="ECO:0000256" key="1">
    <source>
        <dbReference type="ARBA" id="ARBA00022630"/>
    </source>
</evidence>
<dbReference type="InterPro" id="IPR023753">
    <property type="entry name" value="FAD/NAD-binding_dom"/>
</dbReference>
<evidence type="ECO:0000259" key="3">
    <source>
        <dbReference type="Pfam" id="PF07992"/>
    </source>
</evidence>
<dbReference type="PRINTS" id="PR00368">
    <property type="entry name" value="FADPNR"/>
</dbReference>
<dbReference type="SUPFAM" id="SSF51905">
    <property type="entry name" value="FAD/NAD(P)-binding domain"/>
    <property type="match status" value="1"/>
</dbReference>
<dbReference type="Pfam" id="PF07992">
    <property type="entry name" value="Pyr_redox_2"/>
    <property type="match status" value="1"/>
</dbReference>
<dbReference type="EMBL" id="MGEH01000023">
    <property type="protein sequence ID" value="OGL78843.1"/>
    <property type="molecule type" value="Genomic_DNA"/>
</dbReference>
<reference evidence="4 5" key="1">
    <citation type="journal article" date="2016" name="Nat. Commun.">
        <title>Thousands of microbial genomes shed light on interconnected biogeochemical processes in an aquifer system.</title>
        <authorList>
            <person name="Anantharaman K."/>
            <person name="Brown C.T."/>
            <person name="Hug L.A."/>
            <person name="Sharon I."/>
            <person name="Castelle C.J."/>
            <person name="Probst A.J."/>
            <person name="Thomas B.C."/>
            <person name="Singh A."/>
            <person name="Wilkins M.J."/>
            <person name="Karaoz U."/>
            <person name="Brodie E.L."/>
            <person name="Williams K.H."/>
            <person name="Hubbard S.S."/>
            <person name="Banfield J.F."/>
        </authorList>
    </citation>
    <scope>NUCLEOTIDE SEQUENCE [LARGE SCALE GENOMIC DNA]</scope>
</reference>
<dbReference type="STRING" id="1802399.A3E39_00235"/>
<keyword evidence="1" id="KW-0285">Flavoprotein</keyword>
<sequence length="303" mass="31015">MYDVLIIGAGPAGLQAALFTARAGLSTLVAGDTAKSALADGAKIGNAFGILGEPPGHALLANSVANVKTYGGEFSADEVVDLRKRDDGIFAGKTAMGTALEAKTVVIATGAGYVSAGIQDEQAYLGKGVHTCVACDGYYYKGKSVAVVGEGHFAAEEALELAAYTDRITIFSQGKEWTMSPDIQKALADKRVSLRKDRIVKLAAEQTVTGVGLEDGTVVPADGVFLALGTTSSIAFAQKLGVEQKDDAIAIDRDGTTNVDGVYAAGGCTGGNQQIAKSAGEGCNAAVAIIKKLRGVAQYSDQT</sequence>
<dbReference type="PANTHER" id="PTHR48105">
    <property type="entry name" value="THIOREDOXIN REDUCTASE 1-RELATED-RELATED"/>
    <property type="match status" value="1"/>
</dbReference>
<gene>
    <name evidence="4" type="ORF">A3E39_00235</name>
</gene>
<dbReference type="GO" id="GO:0016491">
    <property type="term" value="F:oxidoreductase activity"/>
    <property type="evidence" value="ECO:0007669"/>
    <property type="project" value="UniProtKB-KW"/>
</dbReference>
<dbReference type="InterPro" id="IPR050097">
    <property type="entry name" value="Ferredoxin-NADP_redctase_2"/>
</dbReference>
<name>A0A1F7UKN5_9BACT</name>
<evidence type="ECO:0000313" key="4">
    <source>
        <dbReference type="EMBL" id="OGL78843.1"/>
    </source>
</evidence>
<dbReference type="PRINTS" id="PR00469">
    <property type="entry name" value="PNDRDTASEII"/>
</dbReference>
<evidence type="ECO:0000313" key="5">
    <source>
        <dbReference type="Proteomes" id="UP000176603"/>
    </source>
</evidence>
<proteinExistence type="predicted"/>
<dbReference type="AlphaFoldDB" id="A0A1F7UKN5"/>
<dbReference type="Proteomes" id="UP000176603">
    <property type="component" value="Unassembled WGS sequence"/>
</dbReference>
<protein>
    <recommendedName>
        <fullName evidence="3">FAD/NAD(P)-binding domain-containing protein</fullName>
    </recommendedName>
</protein>
<dbReference type="InterPro" id="IPR036188">
    <property type="entry name" value="FAD/NAD-bd_sf"/>
</dbReference>
<keyword evidence="2" id="KW-0560">Oxidoreductase</keyword>
<accession>A0A1F7UKN5</accession>
<organism evidence="4 5">
    <name type="scientific">Candidatus Uhrbacteria bacterium RIFCSPHIGHO2_12_FULL_60_25</name>
    <dbReference type="NCBI Taxonomy" id="1802399"/>
    <lineage>
        <taxon>Bacteria</taxon>
        <taxon>Candidatus Uhriibacteriota</taxon>
    </lineage>
</organism>
<dbReference type="Gene3D" id="3.50.50.60">
    <property type="entry name" value="FAD/NAD(P)-binding domain"/>
    <property type="match status" value="2"/>
</dbReference>
<feature type="domain" description="FAD/NAD(P)-binding" evidence="3">
    <location>
        <begin position="2"/>
        <end position="281"/>
    </location>
</feature>
<comment type="caution">
    <text evidence="4">The sequence shown here is derived from an EMBL/GenBank/DDBJ whole genome shotgun (WGS) entry which is preliminary data.</text>
</comment>
<evidence type="ECO:0000256" key="2">
    <source>
        <dbReference type="ARBA" id="ARBA00023002"/>
    </source>
</evidence>